<dbReference type="InterPro" id="IPR003599">
    <property type="entry name" value="Ig_sub"/>
</dbReference>
<keyword evidence="4" id="KW-0325">Glycoprotein</keyword>
<protein>
    <submittedName>
        <fullName evidence="8">Neurotrimin</fullName>
    </submittedName>
</protein>
<dbReference type="SMART" id="SM00408">
    <property type="entry name" value="IGc2"/>
    <property type="match status" value="2"/>
</dbReference>
<dbReference type="GO" id="GO:0050839">
    <property type="term" value="F:cell adhesion molecule binding"/>
    <property type="evidence" value="ECO:0007669"/>
    <property type="project" value="TreeGrafter"/>
</dbReference>
<evidence type="ECO:0000256" key="2">
    <source>
        <dbReference type="ARBA" id="ARBA00023136"/>
    </source>
</evidence>
<reference evidence="8" key="1">
    <citation type="journal article" date="2023" name="G3 (Bethesda)">
        <title>Whole genome assembly and annotation of the endangered Caribbean coral Acropora cervicornis.</title>
        <authorList>
            <person name="Selwyn J.D."/>
            <person name="Vollmer S.V."/>
        </authorList>
    </citation>
    <scope>NUCLEOTIDE SEQUENCE</scope>
    <source>
        <strain evidence="8">K2</strain>
    </source>
</reference>
<evidence type="ECO:0000256" key="5">
    <source>
        <dbReference type="ARBA" id="ARBA00023319"/>
    </source>
</evidence>
<dbReference type="PANTHER" id="PTHR11640">
    <property type="entry name" value="NEPHRIN"/>
    <property type="match status" value="1"/>
</dbReference>
<evidence type="ECO:0000256" key="4">
    <source>
        <dbReference type="ARBA" id="ARBA00023180"/>
    </source>
</evidence>
<sequence length="259" mass="27970">MAVQFSRGVTGGDSIGHGNSIGEMNMTSEYQARFRGQAGSTRAELTILTVQSSDEATYHLNVVSNHATFISDHVDVIVHSPPRNIVTSSDQKIIAPTELTLNCSADGKPKPTITWTRLSDNTVVTMPLIITGGKNEESYRCTADNGVGNPLTKVVKITILFPPKVILAQKVFVGREETASLNCEVEGNPTPTISWSPCDEGNPFCDKQYLNISKVQSARANYTCTARNDVGIASATTVLSKWTLLYTCSVVARNLCINA</sequence>
<proteinExistence type="predicted"/>
<keyword evidence="9" id="KW-1185">Reference proteome</keyword>
<dbReference type="Pfam" id="PF13927">
    <property type="entry name" value="Ig_3"/>
    <property type="match status" value="2"/>
</dbReference>
<name>A0AAD9V1B3_ACRCE</name>
<feature type="domain" description="Ig-like" evidence="7">
    <location>
        <begin position="163"/>
        <end position="240"/>
    </location>
</feature>
<keyword evidence="5" id="KW-0393">Immunoglobulin domain</keyword>
<dbReference type="EMBL" id="JARQWQ010000049">
    <property type="protein sequence ID" value="KAK2557551.1"/>
    <property type="molecule type" value="Genomic_DNA"/>
</dbReference>
<dbReference type="PROSITE" id="PS50835">
    <property type="entry name" value="IG_LIKE"/>
    <property type="match status" value="2"/>
</dbReference>
<dbReference type="InterPro" id="IPR007110">
    <property type="entry name" value="Ig-like_dom"/>
</dbReference>
<evidence type="ECO:0000313" key="9">
    <source>
        <dbReference type="Proteomes" id="UP001249851"/>
    </source>
</evidence>
<keyword evidence="2" id="KW-0472">Membrane</keyword>
<reference evidence="8" key="2">
    <citation type="journal article" date="2023" name="Science">
        <title>Genomic signatures of disease resistance in endangered staghorn corals.</title>
        <authorList>
            <person name="Vollmer S.V."/>
            <person name="Selwyn J.D."/>
            <person name="Despard B.A."/>
            <person name="Roesel C.L."/>
        </authorList>
    </citation>
    <scope>NUCLEOTIDE SEQUENCE</scope>
    <source>
        <strain evidence="8">K2</strain>
    </source>
</reference>
<feature type="domain" description="Ig-like" evidence="7">
    <location>
        <begin position="82"/>
        <end position="158"/>
    </location>
</feature>
<comment type="caution">
    <text evidence="8">The sequence shown here is derived from an EMBL/GenBank/DDBJ whole genome shotgun (WGS) entry which is preliminary data.</text>
</comment>
<accession>A0AAD9V1B3</accession>
<keyword evidence="3" id="KW-1015">Disulfide bond</keyword>
<dbReference type="SMART" id="SM00409">
    <property type="entry name" value="IG"/>
    <property type="match status" value="3"/>
</dbReference>
<evidence type="ECO:0000256" key="6">
    <source>
        <dbReference type="SAM" id="MobiDB-lite"/>
    </source>
</evidence>
<dbReference type="InterPro" id="IPR013783">
    <property type="entry name" value="Ig-like_fold"/>
</dbReference>
<dbReference type="AlphaFoldDB" id="A0AAD9V1B3"/>
<dbReference type="InterPro" id="IPR003598">
    <property type="entry name" value="Ig_sub2"/>
</dbReference>
<evidence type="ECO:0000313" key="8">
    <source>
        <dbReference type="EMBL" id="KAK2557551.1"/>
    </source>
</evidence>
<dbReference type="InterPro" id="IPR036179">
    <property type="entry name" value="Ig-like_dom_sf"/>
</dbReference>
<gene>
    <name evidence="8" type="ORF">P5673_020306</name>
</gene>
<dbReference type="GO" id="GO:0005886">
    <property type="term" value="C:plasma membrane"/>
    <property type="evidence" value="ECO:0007669"/>
    <property type="project" value="TreeGrafter"/>
</dbReference>
<dbReference type="GO" id="GO:0005911">
    <property type="term" value="C:cell-cell junction"/>
    <property type="evidence" value="ECO:0007669"/>
    <property type="project" value="TreeGrafter"/>
</dbReference>
<dbReference type="InterPro" id="IPR051275">
    <property type="entry name" value="Cell_adhesion_signaling"/>
</dbReference>
<dbReference type="Proteomes" id="UP001249851">
    <property type="component" value="Unassembled WGS sequence"/>
</dbReference>
<dbReference type="GO" id="GO:0098609">
    <property type="term" value="P:cell-cell adhesion"/>
    <property type="evidence" value="ECO:0007669"/>
    <property type="project" value="TreeGrafter"/>
</dbReference>
<evidence type="ECO:0000259" key="7">
    <source>
        <dbReference type="PROSITE" id="PS50835"/>
    </source>
</evidence>
<dbReference type="PANTHER" id="PTHR11640:SF164">
    <property type="entry name" value="MAM DOMAIN-CONTAINING GLYCOSYLPHOSPHATIDYLINOSITOL ANCHOR PROTEIN 1"/>
    <property type="match status" value="1"/>
</dbReference>
<dbReference type="SUPFAM" id="SSF48726">
    <property type="entry name" value="Immunoglobulin"/>
    <property type="match status" value="2"/>
</dbReference>
<comment type="subcellular location">
    <subcellularLocation>
        <location evidence="1">Membrane</location>
        <topology evidence="1">Single-pass type I membrane protein</topology>
    </subcellularLocation>
</comment>
<evidence type="ECO:0000256" key="3">
    <source>
        <dbReference type="ARBA" id="ARBA00023157"/>
    </source>
</evidence>
<feature type="region of interest" description="Disordered" evidence="6">
    <location>
        <begin position="1"/>
        <end position="21"/>
    </location>
</feature>
<evidence type="ECO:0000256" key="1">
    <source>
        <dbReference type="ARBA" id="ARBA00004479"/>
    </source>
</evidence>
<dbReference type="Gene3D" id="2.60.40.10">
    <property type="entry name" value="Immunoglobulins"/>
    <property type="match status" value="3"/>
</dbReference>
<organism evidence="8 9">
    <name type="scientific">Acropora cervicornis</name>
    <name type="common">Staghorn coral</name>
    <dbReference type="NCBI Taxonomy" id="6130"/>
    <lineage>
        <taxon>Eukaryota</taxon>
        <taxon>Metazoa</taxon>
        <taxon>Cnidaria</taxon>
        <taxon>Anthozoa</taxon>
        <taxon>Hexacorallia</taxon>
        <taxon>Scleractinia</taxon>
        <taxon>Astrocoeniina</taxon>
        <taxon>Acroporidae</taxon>
        <taxon>Acropora</taxon>
    </lineage>
</organism>